<evidence type="ECO:0000256" key="8">
    <source>
        <dbReference type="ARBA" id="ARBA00023012"/>
    </source>
</evidence>
<dbReference type="PANTHER" id="PTHR24421">
    <property type="entry name" value="NITRATE/NITRITE SENSOR PROTEIN NARX-RELATED"/>
    <property type="match status" value="1"/>
</dbReference>
<dbReference type="EC" id="2.7.13.3" evidence="2"/>
<feature type="domain" description="Putative sensor" evidence="13">
    <location>
        <begin position="19"/>
        <end position="140"/>
    </location>
</feature>
<feature type="compositionally biased region" description="Low complexity" evidence="9">
    <location>
        <begin position="374"/>
        <end position="391"/>
    </location>
</feature>
<evidence type="ECO:0000256" key="6">
    <source>
        <dbReference type="ARBA" id="ARBA00022777"/>
    </source>
</evidence>
<feature type="transmembrane region" description="Helical" evidence="10">
    <location>
        <begin position="12"/>
        <end position="36"/>
    </location>
</feature>
<comment type="catalytic activity">
    <reaction evidence="1">
        <text>ATP + protein L-histidine = ADP + protein N-phospho-L-histidine.</text>
        <dbReference type="EC" id="2.7.13.3"/>
    </reaction>
</comment>
<sequence length="391" mass="41787">MSTTPENPKPPGPFLLTGYAVAQLGMSIALLLLVVLSVLGGVLAVLWIGLVLLVAVIPATRAIANVHRRMAERVFGSPVPDPYRPVPGGFFGRLRSYATDPMTWRDLAWMPVAFVASFTINLVVLILALGVVTWFIWWFATPWLMRARAAVDRWFLAYSRTERLEQRVQVLTETRADAVDHSAAELRRLERDLHDGAQARLVALSMSLGMADAAFDADPEQARRLIQDARATTSSAIGDLRSVVRGIHPPVLADRGLGGAVQAIALDMAIPVSVNAQLDGRPPAPVEACVYFAVAECLANVVKHSGAEHAWITLEHRDGVLHALVGDDGAGGADPQAGTGMLGVMRRLAAFDGTMSVSSPTGGPTLITLEVPCPLDSDSSSRRTTPSSGPD</sequence>
<reference evidence="15" key="1">
    <citation type="journal article" date="2019" name="Int. J. Syst. Evol. Microbiol.">
        <title>The Global Catalogue of Microorganisms (GCM) 10K type strain sequencing project: providing services to taxonomists for standard genome sequencing and annotation.</title>
        <authorList>
            <consortium name="The Broad Institute Genomics Platform"/>
            <consortium name="The Broad Institute Genome Sequencing Center for Infectious Disease"/>
            <person name="Wu L."/>
            <person name="Ma J."/>
        </authorList>
    </citation>
    <scope>NUCLEOTIDE SEQUENCE [LARGE SCALE GENOMIC DNA]</scope>
    <source>
        <strain evidence="15">KACC 13778</strain>
    </source>
</reference>
<evidence type="ECO:0000259" key="12">
    <source>
        <dbReference type="Pfam" id="PF07730"/>
    </source>
</evidence>
<evidence type="ECO:0000256" key="5">
    <source>
        <dbReference type="ARBA" id="ARBA00022741"/>
    </source>
</evidence>
<protein>
    <recommendedName>
        <fullName evidence="2">histidine kinase</fullName>
        <ecNumber evidence="2">2.7.13.3</ecNumber>
    </recommendedName>
</protein>
<keyword evidence="7" id="KW-0067">ATP-binding</keyword>
<dbReference type="InterPro" id="IPR003594">
    <property type="entry name" value="HATPase_dom"/>
</dbReference>
<evidence type="ECO:0000256" key="2">
    <source>
        <dbReference type="ARBA" id="ARBA00012438"/>
    </source>
</evidence>
<evidence type="ECO:0000313" key="14">
    <source>
        <dbReference type="EMBL" id="MFC5493162.1"/>
    </source>
</evidence>
<dbReference type="Proteomes" id="UP001595956">
    <property type="component" value="Unassembled WGS sequence"/>
</dbReference>
<evidence type="ECO:0000256" key="10">
    <source>
        <dbReference type="SAM" id="Phobius"/>
    </source>
</evidence>
<keyword evidence="8" id="KW-0902">Two-component regulatory system</keyword>
<evidence type="ECO:0000256" key="7">
    <source>
        <dbReference type="ARBA" id="ARBA00022840"/>
    </source>
</evidence>
<feature type="region of interest" description="Disordered" evidence="9">
    <location>
        <begin position="371"/>
        <end position="391"/>
    </location>
</feature>
<feature type="domain" description="Histidine kinase/HSP90-like ATPase" evidence="11">
    <location>
        <begin position="291"/>
        <end position="373"/>
    </location>
</feature>
<dbReference type="SUPFAM" id="SSF55874">
    <property type="entry name" value="ATPase domain of HSP90 chaperone/DNA topoisomerase II/histidine kinase"/>
    <property type="match status" value="1"/>
</dbReference>
<evidence type="ECO:0000256" key="4">
    <source>
        <dbReference type="ARBA" id="ARBA00022679"/>
    </source>
</evidence>
<dbReference type="InterPro" id="IPR036890">
    <property type="entry name" value="HATPase_C_sf"/>
</dbReference>
<keyword evidence="10" id="KW-0472">Membrane</keyword>
<dbReference type="Gene3D" id="3.30.565.10">
    <property type="entry name" value="Histidine kinase-like ATPase, C-terminal domain"/>
    <property type="match status" value="1"/>
</dbReference>
<organism evidence="14 15">
    <name type="scientific">Nocardioides caricicola</name>
    <dbReference type="NCBI Taxonomy" id="634770"/>
    <lineage>
        <taxon>Bacteria</taxon>
        <taxon>Bacillati</taxon>
        <taxon>Actinomycetota</taxon>
        <taxon>Actinomycetes</taxon>
        <taxon>Propionibacteriales</taxon>
        <taxon>Nocardioidaceae</taxon>
        <taxon>Nocardioides</taxon>
    </lineage>
</organism>
<dbReference type="InterPro" id="IPR050482">
    <property type="entry name" value="Sensor_HK_TwoCompSys"/>
</dbReference>
<dbReference type="CDD" id="cd16917">
    <property type="entry name" value="HATPase_UhpB-NarQ-NarX-like"/>
    <property type="match status" value="1"/>
</dbReference>
<feature type="domain" description="Signal transduction histidine kinase subgroup 3 dimerisation and phosphoacceptor" evidence="12">
    <location>
        <begin position="185"/>
        <end position="252"/>
    </location>
</feature>
<dbReference type="GO" id="GO:0016301">
    <property type="term" value="F:kinase activity"/>
    <property type="evidence" value="ECO:0007669"/>
    <property type="project" value="UniProtKB-KW"/>
</dbReference>
<dbReference type="Pfam" id="PF02518">
    <property type="entry name" value="HATPase_c"/>
    <property type="match status" value="1"/>
</dbReference>
<dbReference type="RefSeq" id="WP_345172011.1">
    <property type="nucleotide sequence ID" value="NZ_BAABFQ010000003.1"/>
</dbReference>
<dbReference type="EMBL" id="JBHSMD010000002">
    <property type="protein sequence ID" value="MFC5493162.1"/>
    <property type="molecule type" value="Genomic_DNA"/>
</dbReference>
<dbReference type="InterPro" id="IPR025828">
    <property type="entry name" value="Put_sensor_dom"/>
</dbReference>
<gene>
    <name evidence="14" type="ORF">ACFPKY_08620</name>
</gene>
<comment type="caution">
    <text evidence="14">The sequence shown here is derived from an EMBL/GenBank/DDBJ whole genome shotgun (WGS) entry which is preliminary data.</text>
</comment>
<dbReference type="Gene3D" id="1.20.5.1930">
    <property type="match status" value="1"/>
</dbReference>
<proteinExistence type="predicted"/>
<evidence type="ECO:0000259" key="11">
    <source>
        <dbReference type="Pfam" id="PF02518"/>
    </source>
</evidence>
<dbReference type="Pfam" id="PF13796">
    <property type="entry name" value="Sensor"/>
    <property type="match status" value="1"/>
</dbReference>
<evidence type="ECO:0000256" key="3">
    <source>
        <dbReference type="ARBA" id="ARBA00022553"/>
    </source>
</evidence>
<dbReference type="InterPro" id="IPR011712">
    <property type="entry name" value="Sig_transdc_His_kin_sub3_dim/P"/>
</dbReference>
<evidence type="ECO:0000259" key="13">
    <source>
        <dbReference type="Pfam" id="PF13796"/>
    </source>
</evidence>
<evidence type="ECO:0000256" key="1">
    <source>
        <dbReference type="ARBA" id="ARBA00000085"/>
    </source>
</evidence>
<dbReference type="Pfam" id="PF07730">
    <property type="entry name" value="HisKA_3"/>
    <property type="match status" value="1"/>
</dbReference>
<feature type="transmembrane region" description="Helical" evidence="10">
    <location>
        <begin position="112"/>
        <end position="140"/>
    </location>
</feature>
<evidence type="ECO:0000313" key="15">
    <source>
        <dbReference type="Proteomes" id="UP001595956"/>
    </source>
</evidence>
<dbReference type="PANTHER" id="PTHR24421:SF10">
    <property type="entry name" value="NITRATE_NITRITE SENSOR PROTEIN NARQ"/>
    <property type="match status" value="1"/>
</dbReference>
<evidence type="ECO:0000256" key="9">
    <source>
        <dbReference type="SAM" id="MobiDB-lite"/>
    </source>
</evidence>
<keyword evidence="4" id="KW-0808">Transferase</keyword>
<name>A0ABW0N2C7_9ACTN</name>
<keyword evidence="5" id="KW-0547">Nucleotide-binding</keyword>
<keyword evidence="10" id="KW-0812">Transmembrane</keyword>
<keyword evidence="6 14" id="KW-0418">Kinase</keyword>
<accession>A0ABW0N2C7</accession>
<keyword evidence="3" id="KW-0597">Phosphoprotein</keyword>
<keyword evidence="10" id="KW-1133">Transmembrane helix</keyword>
<feature type="transmembrane region" description="Helical" evidence="10">
    <location>
        <begin position="42"/>
        <end position="64"/>
    </location>
</feature>
<keyword evidence="15" id="KW-1185">Reference proteome</keyword>